<accession>W4QPI2</accession>
<dbReference type="STRING" id="1236973.JCM9157_994"/>
<evidence type="ECO:0000313" key="2">
    <source>
        <dbReference type="Proteomes" id="UP000018896"/>
    </source>
</evidence>
<dbReference type="EMBL" id="BAUV01000005">
    <property type="protein sequence ID" value="GAE33966.1"/>
    <property type="molecule type" value="Genomic_DNA"/>
</dbReference>
<name>W4QPI2_HALA3</name>
<dbReference type="Proteomes" id="UP000018896">
    <property type="component" value="Unassembled WGS sequence"/>
</dbReference>
<comment type="caution">
    <text evidence="1">The sequence shown here is derived from an EMBL/GenBank/DDBJ whole genome shotgun (WGS) entry which is preliminary data.</text>
</comment>
<protein>
    <submittedName>
        <fullName evidence="1">Uncharacterized protein</fullName>
    </submittedName>
</protein>
<organism evidence="1 2">
    <name type="scientific">Halalkalibacter akibai (strain ATCC 43226 / DSM 21942 / CIP 109018 / JCM 9157 / 1139)</name>
    <name type="common">Bacillus akibai</name>
    <dbReference type="NCBI Taxonomy" id="1236973"/>
    <lineage>
        <taxon>Bacteria</taxon>
        <taxon>Bacillati</taxon>
        <taxon>Bacillota</taxon>
        <taxon>Bacilli</taxon>
        <taxon>Bacillales</taxon>
        <taxon>Bacillaceae</taxon>
        <taxon>Halalkalibacter</taxon>
    </lineage>
</organism>
<dbReference type="AlphaFoldDB" id="W4QPI2"/>
<keyword evidence="2" id="KW-1185">Reference proteome</keyword>
<evidence type="ECO:0000313" key="1">
    <source>
        <dbReference type="EMBL" id="GAE33966.1"/>
    </source>
</evidence>
<proteinExistence type="predicted"/>
<sequence>MMERVRECKSCRTTVVEGIQDIDHELDDDKTVSEEVYQNRLDTCMECPSLAHGSTCKFSGCLVSFRAYLIEKKCPDPSGDRWS</sequence>
<dbReference type="eggNOG" id="ENOG50339RX">
    <property type="taxonomic scope" value="Bacteria"/>
</dbReference>
<gene>
    <name evidence="1" type="ORF">JCM9157_994</name>
</gene>
<reference evidence="1 2" key="1">
    <citation type="journal article" date="2014" name="Genome Announc.">
        <title>Draft Genome Sequences of Three Alkaliphilic Bacillus Strains, Bacillus wakoensis JCM 9140T, Bacillus akibai JCM 9157T, and Bacillus hemicellulosilyticus JCM 9152T.</title>
        <authorList>
            <person name="Yuki M."/>
            <person name="Oshima K."/>
            <person name="Suda W."/>
            <person name="Oshida Y."/>
            <person name="Kitamura K."/>
            <person name="Iida T."/>
            <person name="Hattori M."/>
            <person name="Ohkuma M."/>
        </authorList>
    </citation>
    <scope>NUCLEOTIDE SEQUENCE [LARGE SCALE GENOMIC DNA]</scope>
    <source>
        <strain evidence="1 2">JCM 9157</strain>
    </source>
</reference>